<reference evidence="2 3" key="1">
    <citation type="submission" date="2018-05" db="EMBL/GenBank/DDBJ databases">
        <title>Genome sequencing of Flavobacterium sp. HYN0056.</title>
        <authorList>
            <person name="Yi H."/>
            <person name="Baek C."/>
        </authorList>
    </citation>
    <scope>NUCLEOTIDE SEQUENCE [LARGE SCALE GENOMIC DNA]</scope>
    <source>
        <strain evidence="2 3">HYN0056</strain>
    </source>
</reference>
<name>A0A2S1YFU0_9FLAO</name>
<dbReference type="OrthoDB" id="9785847at2"/>
<feature type="domain" description="AB hydrolase-1" evidence="1">
    <location>
        <begin position="82"/>
        <end position="179"/>
    </location>
</feature>
<dbReference type="AlphaFoldDB" id="A0A2S1YFU0"/>
<dbReference type="InterPro" id="IPR000073">
    <property type="entry name" value="AB_hydrolase_1"/>
</dbReference>
<accession>A0A2S1YFU0</accession>
<protein>
    <submittedName>
        <fullName evidence="2">Alpha/beta hydrolase</fullName>
    </submittedName>
</protein>
<dbReference type="SUPFAM" id="SSF53474">
    <property type="entry name" value="alpha/beta-Hydrolases"/>
    <property type="match status" value="1"/>
</dbReference>
<gene>
    <name evidence="2" type="ORF">HYN56_01190</name>
</gene>
<organism evidence="2 3">
    <name type="scientific">Flavobacterium crocinum</name>
    <dbReference type="NCBI Taxonomy" id="2183896"/>
    <lineage>
        <taxon>Bacteria</taxon>
        <taxon>Pseudomonadati</taxon>
        <taxon>Bacteroidota</taxon>
        <taxon>Flavobacteriia</taxon>
        <taxon>Flavobacteriales</taxon>
        <taxon>Flavobacteriaceae</taxon>
        <taxon>Flavobacterium</taxon>
    </lineage>
</organism>
<keyword evidence="2" id="KW-0378">Hydrolase</keyword>
<evidence type="ECO:0000313" key="3">
    <source>
        <dbReference type="Proteomes" id="UP000245250"/>
    </source>
</evidence>
<dbReference type="Proteomes" id="UP000245250">
    <property type="component" value="Chromosome"/>
</dbReference>
<dbReference type="InterPro" id="IPR029058">
    <property type="entry name" value="AB_hydrolase_fold"/>
</dbReference>
<dbReference type="EMBL" id="CP029255">
    <property type="protein sequence ID" value="AWK02900.1"/>
    <property type="molecule type" value="Genomic_DNA"/>
</dbReference>
<dbReference type="PANTHER" id="PTHR46438:SF11">
    <property type="entry name" value="LIPASE-RELATED"/>
    <property type="match status" value="1"/>
</dbReference>
<proteinExistence type="predicted"/>
<evidence type="ECO:0000313" key="2">
    <source>
        <dbReference type="EMBL" id="AWK02900.1"/>
    </source>
</evidence>
<dbReference type="RefSeq" id="WP_109190518.1">
    <property type="nucleotide sequence ID" value="NZ_CP029255.1"/>
</dbReference>
<dbReference type="PANTHER" id="PTHR46438">
    <property type="entry name" value="ALPHA/BETA-HYDROLASES SUPERFAMILY PROTEIN"/>
    <property type="match status" value="1"/>
</dbReference>
<dbReference type="Gene3D" id="3.40.50.1820">
    <property type="entry name" value="alpha/beta hydrolase"/>
    <property type="match status" value="1"/>
</dbReference>
<sequence length="285" mass="32552">MKIKKGIRFITLKSVGSYINFLSYVRPQRAMELSYALFSQPRVGRFKKEKLPKILRDTETETFHHNEHHFQTYIWKGNETKILLVHGWESNSSRWKKTLPHLQKSGSTIIALDAPAHGQSSGKEFNVPLYAEFINKAVEKYQPEIIIGHSIGGAACVYHQYLFPNTSIAKMVILGAPSDLKTLIDNYISMLSLNNRMLPLLENKFINRFNFKLEDFSGEKFASQFTIPGFIAHDTSDNIVAFAEGKKLASNWKNSQFIETTGLGHGMHDDDLYDKVIEFLFEGTK</sequence>
<dbReference type="KEGG" id="fcr:HYN56_01190"/>
<keyword evidence="3" id="KW-1185">Reference proteome</keyword>
<evidence type="ECO:0000259" key="1">
    <source>
        <dbReference type="Pfam" id="PF00561"/>
    </source>
</evidence>
<dbReference type="GO" id="GO:0016787">
    <property type="term" value="F:hydrolase activity"/>
    <property type="evidence" value="ECO:0007669"/>
    <property type="project" value="UniProtKB-KW"/>
</dbReference>
<dbReference type="Pfam" id="PF00561">
    <property type="entry name" value="Abhydrolase_1"/>
    <property type="match status" value="1"/>
</dbReference>